<dbReference type="AlphaFoldDB" id="A0A087UXN5"/>
<keyword evidence="2" id="KW-0342">GTP-binding</keyword>
<dbReference type="InterPro" id="IPR027417">
    <property type="entry name" value="P-loop_NTPase"/>
</dbReference>
<dbReference type="EMBL" id="KK122169">
    <property type="protein sequence ID" value="KFM82124.1"/>
    <property type="molecule type" value="Genomic_DNA"/>
</dbReference>
<organism evidence="3 4">
    <name type="scientific">Stegodyphus mimosarum</name>
    <name type="common">African social velvet spider</name>
    <dbReference type="NCBI Taxonomy" id="407821"/>
    <lineage>
        <taxon>Eukaryota</taxon>
        <taxon>Metazoa</taxon>
        <taxon>Ecdysozoa</taxon>
        <taxon>Arthropoda</taxon>
        <taxon>Chelicerata</taxon>
        <taxon>Arachnida</taxon>
        <taxon>Araneae</taxon>
        <taxon>Araneomorphae</taxon>
        <taxon>Entelegynae</taxon>
        <taxon>Eresoidea</taxon>
        <taxon>Eresidae</taxon>
        <taxon>Stegodyphus</taxon>
    </lineage>
</organism>
<evidence type="ECO:0000313" key="4">
    <source>
        <dbReference type="Proteomes" id="UP000054359"/>
    </source>
</evidence>
<dbReference type="OMA" id="WQVSTHT"/>
<evidence type="ECO:0000256" key="1">
    <source>
        <dbReference type="ARBA" id="ARBA00022741"/>
    </source>
</evidence>
<keyword evidence="1" id="KW-0547">Nucleotide-binding</keyword>
<name>A0A087UXN5_STEMI</name>
<accession>A0A087UXN5</accession>
<evidence type="ECO:0000256" key="2">
    <source>
        <dbReference type="ARBA" id="ARBA00023134"/>
    </source>
</evidence>
<reference evidence="3 4" key="1">
    <citation type="submission" date="2013-11" db="EMBL/GenBank/DDBJ databases">
        <title>Genome sequencing of Stegodyphus mimosarum.</title>
        <authorList>
            <person name="Bechsgaard J."/>
        </authorList>
    </citation>
    <scope>NUCLEOTIDE SEQUENCE [LARGE SCALE GENOMIC DNA]</scope>
</reference>
<dbReference type="PANTHER" id="PTHR24072">
    <property type="entry name" value="RHO FAMILY GTPASE"/>
    <property type="match status" value="1"/>
</dbReference>
<dbReference type="STRING" id="407821.A0A087UXN5"/>
<dbReference type="GO" id="GO:0007264">
    <property type="term" value="P:small GTPase-mediated signal transduction"/>
    <property type="evidence" value="ECO:0007669"/>
    <property type="project" value="InterPro"/>
</dbReference>
<dbReference type="Gene3D" id="3.40.50.300">
    <property type="entry name" value="P-loop containing nucleotide triphosphate hydrolases"/>
    <property type="match status" value="1"/>
</dbReference>
<dbReference type="PRINTS" id="PR00449">
    <property type="entry name" value="RASTRNSFRMNG"/>
</dbReference>
<feature type="non-terminal residue" evidence="3">
    <location>
        <position position="89"/>
    </location>
</feature>
<evidence type="ECO:0008006" key="5">
    <source>
        <dbReference type="Google" id="ProtNLM"/>
    </source>
</evidence>
<gene>
    <name evidence="3" type="ORF">X975_20557</name>
</gene>
<dbReference type="InterPro" id="IPR003578">
    <property type="entry name" value="Small_GTPase_Rho"/>
</dbReference>
<keyword evidence="4" id="KW-1185">Reference proteome</keyword>
<proteinExistence type="predicted"/>
<sequence>MDNEQPHQEHVKCVVVGDTAVGKTRLICARACNARLTLSQLLTTHIPTVWAIDQYRIYKEVLERSCEVVDGVNVSLRLWDTFGDHDKDR</sequence>
<dbReference type="SUPFAM" id="SSF52540">
    <property type="entry name" value="P-loop containing nucleoside triphosphate hydrolases"/>
    <property type="match status" value="1"/>
</dbReference>
<protein>
    <recommendedName>
        <fullName evidence="5">Rho-related BTB domain-containing protein 1</fullName>
    </recommendedName>
</protein>
<dbReference type="Proteomes" id="UP000054359">
    <property type="component" value="Unassembled WGS sequence"/>
</dbReference>
<evidence type="ECO:0000313" key="3">
    <source>
        <dbReference type="EMBL" id="KFM82124.1"/>
    </source>
</evidence>
<dbReference type="OrthoDB" id="6020506at2759"/>
<dbReference type="GO" id="GO:0005525">
    <property type="term" value="F:GTP binding"/>
    <property type="evidence" value="ECO:0007669"/>
    <property type="project" value="UniProtKB-KW"/>
</dbReference>